<dbReference type="SMART" id="SM00822">
    <property type="entry name" value="PKS_KR"/>
    <property type="match status" value="1"/>
</dbReference>
<dbReference type="SUPFAM" id="SSF55048">
    <property type="entry name" value="Probable ACP-binding domain of malonyl-CoA ACP transacylase"/>
    <property type="match status" value="1"/>
</dbReference>
<evidence type="ECO:0000259" key="10">
    <source>
        <dbReference type="PROSITE" id="PS50075"/>
    </source>
</evidence>
<keyword evidence="5" id="KW-0808">Transferase</keyword>
<dbReference type="InterPro" id="IPR020845">
    <property type="entry name" value="AMP-binding_CS"/>
</dbReference>
<dbReference type="PROSITE" id="PS52004">
    <property type="entry name" value="KS3_2"/>
    <property type="match status" value="1"/>
</dbReference>
<evidence type="ECO:0000259" key="12">
    <source>
        <dbReference type="PROSITE" id="PS52019"/>
    </source>
</evidence>
<dbReference type="SMART" id="SM00825">
    <property type="entry name" value="PKS_KS"/>
    <property type="match status" value="1"/>
</dbReference>
<feature type="compositionally biased region" description="Polar residues" evidence="9">
    <location>
        <begin position="2549"/>
        <end position="2562"/>
    </location>
</feature>
<dbReference type="InterPro" id="IPR016039">
    <property type="entry name" value="Thiolase-like"/>
</dbReference>
<evidence type="ECO:0000256" key="2">
    <source>
        <dbReference type="ARBA" id="ARBA00022553"/>
    </source>
</evidence>
<feature type="active site" description="Proton donor; for dehydratase activity" evidence="8">
    <location>
        <position position="1156"/>
    </location>
</feature>
<evidence type="ECO:0000256" key="5">
    <source>
        <dbReference type="ARBA" id="ARBA00022679"/>
    </source>
</evidence>
<dbReference type="GO" id="GO:0006633">
    <property type="term" value="P:fatty acid biosynthetic process"/>
    <property type="evidence" value="ECO:0007669"/>
    <property type="project" value="InterPro"/>
</dbReference>
<dbReference type="SUPFAM" id="SSF52777">
    <property type="entry name" value="CoA-dependent acyltransferases"/>
    <property type="match status" value="2"/>
</dbReference>
<dbReference type="Pfam" id="PF00501">
    <property type="entry name" value="AMP-binding"/>
    <property type="match status" value="1"/>
</dbReference>
<evidence type="ECO:0000313" key="14">
    <source>
        <dbReference type="Proteomes" id="UP000799538"/>
    </source>
</evidence>
<feature type="compositionally biased region" description="Low complexity" evidence="9">
    <location>
        <begin position="2563"/>
        <end position="2581"/>
    </location>
</feature>
<dbReference type="SUPFAM" id="SSF53901">
    <property type="entry name" value="Thiolase-like"/>
    <property type="match status" value="1"/>
</dbReference>
<dbReference type="InterPro" id="IPR042099">
    <property type="entry name" value="ANL_N_sf"/>
</dbReference>
<dbReference type="SMART" id="SM00823">
    <property type="entry name" value="PKS_PP"/>
    <property type="match status" value="2"/>
</dbReference>
<dbReference type="SUPFAM" id="SSF52151">
    <property type="entry name" value="FabD/lysophospholipase-like"/>
    <property type="match status" value="1"/>
</dbReference>
<dbReference type="Gene3D" id="3.10.129.110">
    <property type="entry name" value="Polyketide synthase dehydratase"/>
    <property type="match status" value="1"/>
</dbReference>
<dbReference type="GO" id="GO:0031177">
    <property type="term" value="F:phosphopantetheine binding"/>
    <property type="evidence" value="ECO:0007669"/>
    <property type="project" value="InterPro"/>
</dbReference>
<dbReference type="SMART" id="SM00826">
    <property type="entry name" value="PKS_DH"/>
    <property type="match status" value="1"/>
</dbReference>
<dbReference type="CDD" id="cd00833">
    <property type="entry name" value="PKS"/>
    <property type="match status" value="1"/>
</dbReference>
<dbReference type="InterPro" id="IPR001227">
    <property type="entry name" value="Ac_transferase_dom_sf"/>
</dbReference>
<dbReference type="InterPro" id="IPR023213">
    <property type="entry name" value="CAT-like_dom_sf"/>
</dbReference>
<dbReference type="InterPro" id="IPR009081">
    <property type="entry name" value="PP-bd_ACP"/>
</dbReference>
<keyword evidence="14" id="KW-1185">Reference proteome</keyword>
<dbReference type="PROSITE" id="PS52019">
    <property type="entry name" value="PKS_MFAS_DH"/>
    <property type="match status" value="1"/>
</dbReference>
<dbReference type="InterPro" id="IPR018201">
    <property type="entry name" value="Ketoacyl_synth_AS"/>
</dbReference>
<dbReference type="Gene3D" id="3.40.366.10">
    <property type="entry name" value="Malonyl-Coenzyme A Acyl Carrier Protein, domain 2"/>
    <property type="match status" value="1"/>
</dbReference>
<keyword evidence="1" id="KW-0596">Phosphopantetheine</keyword>
<keyword evidence="7" id="KW-0511">Multifunctional enzyme</keyword>
<dbReference type="InterPro" id="IPR013120">
    <property type="entry name" value="FAR_NAD-bd"/>
</dbReference>
<dbReference type="GO" id="GO:0016874">
    <property type="term" value="F:ligase activity"/>
    <property type="evidence" value="ECO:0007669"/>
    <property type="project" value="UniProtKB-KW"/>
</dbReference>
<dbReference type="Pfam" id="PF00550">
    <property type="entry name" value="PP-binding"/>
    <property type="match status" value="1"/>
</dbReference>
<gene>
    <name evidence="13" type="ORF">BDZ85DRAFT_306775</name>
</gene>
<dbReference type="InterPro" id="IPR057326">
    <property type="entry name" value="KR_dom"/>
</dbReference>
<dbReference type="GO" id="GO:0004315">
    <property type="term" value="F:3-oxoacyl-[acyl-carrier-protein] synthase activity"/>
    <property type="evidence" value="ECO:0007669"/>
    <property type="project" value="InterPro"/>
</dbReference>
<dbReference type="InterPro" id="IPR045851">
    <property type="entry name" value="AMP-bd_C_sf"/>
</dbReference>
<dbReference type="PANTHER" id="PTHR43775">
    <property type="entry name" value="FATTY ACID SYNTHASE"/>
    <property type="match status" value="1"/>
</dbReference>
<dbReference type="InterPro" id="IPR014043">
    <property type="entry name" value="Acyl_transferase_dom"/>
</dbReference>
<evidence type="ECO:0000256" key="4">
    <source>
        <dbReference type="ARBA" id="ARBA00022603"/>
    </source>
</evidence>
<keyword evidence="4" id="KW-0489">Methyltransferase</keyword>
<dbReference type="GO" id="GO:0004312">
    <property type="term" value="F:fatty acid synthase activity"/>
    <property type="evidence" value="ECO:0007669"/>
    <property type="project" value="TreeGrafter"/>
</dbReference>
<dbReference type="InterPro" id="IPR013217">
    <property type="entry name" value="Methyltransf_12"/>
</dbReference>
<dbReference type="CDD" id="cd02440">
    <property type="entry name" value="AdoMet_MTases"/>
    <property type="match status" value="1"/>
</dbReference>
<keyword evidence="3" id="KW-0436">Ligase</keyword>
<feature type="region of interest" description="Disordered" evidence="9">
    <location>
        <begin position="2542"/>
        <end position="2617"/>
    </location>
</feature>
<dbReference type="Gene3D" id="3.30.300.30">
    <property type="match status" value="1"/>
</dbReference>
<dbReference type="InterPro" id="IPR049551">
    <property type="entry name" value="PKS_DH_C"/>
</dbReference>
<dbReference type="InterPro" id="IPR029063">
    <property type="entry name" value="SAM-dependent_MTases_sf"/>
</dbReference>
<dbReference type="Gene3D" id="3.40.50.720">
    <property type="entry name" value="NAD(P)-binding Rossmann-like Domain"/>
    <property type="match status" value="2"/>
</dbReference>
<dbReference type="InterPro" id="IPR020806">
    <property type="entry name" value="PKS_PP-bd"/>
</dbReference>
<sequence length="4069" mass="447271">MHDAIAIIGSGCRFPGDTTTPSKLWQLLQDPKDLRIPVPPSRFNAAGFYHKIASHHGHSNVKDMKSYYLSNDPVERWFDAPFFGINAAEANVLDPQLRLLMETTYEALESAGLPMESLQGSDTGCYVGLMIGEYEQFMMRDPESVGQYHVMGTARSLMANRLSYFFDWHGPSMTIDTACSSSLVAIHQCVQLLRSGQSRVAIAAGSNMILDPITHISESKLSMLSPDGQSRMWDAGANGYARGEGVATIVLKRLSDALVDGDQIESIIRETGLNQDGKTRGITLPSATAQTALIQSTYSRAGLGVTNPLQRPHYFEAHGTGTPAGDPIEAEAIHAAFFDRPSGTLDTDHEPLYVGSIKTVCGHTEGTAGIAAVLKASLAIQNAVVPPNLLFEKMNPRIERFSEHLRVPTSLLPWPSTHGQPRRASINSFGFGGANAHVILESCAEQAPVPKVDHRPVPVPFVFSAASGKSLQSYLKKFAEYVAINREDVNLDDVAFTLHSRRSRLPLATSVVASGVDDLLSTLHERIEVGALAHAFLQPNDTPGSVIGVFTGQGAQWPRMGVELLTRCPAATDMFATLESRLDRLPIADKPSWSLRDELERTAAAGSRVGEAELSQPLCTAVQLVLVHLLRSAGITFDAVVGHSSGEIAAAYAAGIISAEDAICIAYYRGLHGKLAAGEDGWEGAMLAAGITPDDAAELLESDVFRDRANIAAYNSSNSLTLSGDADAIEELKEILEDEDKFARTLKVEKAYHSHHMRPCAVPYATSLKALEIQLHAPKCTWISSVSGRNIVDHGLENIKDQYWVDNATKPVLFMQALQQLCRTNDAFDCNLAIEIGPHPALQAPATQTLKETTGRSVPYTGLLKRGTSDTLSVAAGLGFAWMHLPRGTIDLNAYHHFCSDGTSPRLVKDLPTYSWNHENEYWHESRYTKSVMTRRKHHELLGHTTADVTMDNELRWRQILSPSEIPWLNGHRLQNQIVFPAAGYVVLAVEAARELLSLRPECGPAALIHVYDINIKQAMTFDSEDSRVEAVFSLLGIKQHENIVSANFGYSAASIGTNHKAENSSPLRPLVTGHLEITLGKQDPDALPTRSCQPDLLLPVKAEDFYESLQKMEYDYTGPFRALSNLQRKLGTVTGSVSTEDDPESELLVQPGMLDAAFQAVLLAKAAPYDGALWSMHVPKTIDRVTINPIAWELYETRGKLLPLEAYQRHGSSSRSFKGDVDIYPEAPRAGGSASHALIQVEGLDCVPFSPATVQDDKEILSTIVWKHDFPDATKAAHDLSFTADPSELELAYYLERVSFYYLRKLEESIPQDDVVRRADHPLSNLFSFARYVGLRVQDGKLAFWRNEWFQDTRETLLAASGPFAHVADYKLLTRIGENLPDIVKGRLTAIEAARKDDLLNEFYPVALGMAYHTTYLARTVKQLTHRFPHLRILELGAGTGSATKATLGLIGDDFASYTFTDISSGFFPKAKEFFDSTPSSSRISYKILDISKDPEKQGFVPQAYDLVIASQVLHATPVMENSIRNVRSLLKPGGFLVVNEGINNETARLGTIFGAFPGWWLGAENDGRHLGPNLAVSEWDKLLRSTGFSGVESSVPVVDPLLTPNTVFVSQAIDRRIQFIREPLGQSKNIDAASETALQNVLQELIIIGGSTPMTLNAINGLKPLLRDHCGALIHYNTLAELEHSGTRMSQGTTILSLSDIDEPLFENLTDQSLQAFKDILHAAGSVFWVTQGRYAANPTANITIGAVRTAMLEIPTLSFQSLDYEDTNDVDSARIAESFLRFVAGVAWMPRKGDQESMFPMLWTVEREIIQDQTGQSLIPRVIPEKNMNDRYNSARRSILRDVPIEDGDDEVCIAVASAGDNEHVSLEQVELQASSSMLRLSCSILLAQRIHGLGHVYLCLAKDTDGELRVILSDKVTSVIHAHDSLSAVSIDQRSFGLDGLGAGPRFLHLVSTNLLAIEIVNELAPGDHLVAYEPDLEFANILKRAARCSQVNITIVTAALSQERCQRLGWHRIHPQSSTRSIQTYLPDQVSLFLECGHSQPSTSPTFSARIRSALGTECRVAMMTDWLATIATKRKLASATDDNAIGDRLRLAVDRAQHDRFSSKVDIQTVSVGRVNALSATYDEIARNWCKAPVVMEWEGVLQASVNVRPIDHRNLFSRQKTYWLAGLTGSLGASLCEWMLSHGAETIILTSRTPKMPSTWLERMSRLGGSIHVHSVDLTNFEQTEAFYRDMSSVLPPIGGVASGAMVLRDTTLRNMTLDDMQQVCRPKVLGTSNLDRLFYGQNLDFFIAFSSLTAVTGNPGQSNYSAANLFMCSLVEQRRRRGLAASVIHIAPILGVGYVSEKSDRTKTNFPRTSGYSLTAEQDFRQLFAEAVVAGKDLNRSSGPVEIVLGLLKVSPNPEKLPYWFEDPMASHYIRNGDTADVSKTSAAKTSTKAMLASVATREQAVKVLTDAIKPFIASMFQLQGGSDLDDADFLGLELDDIGLDSLLAVETRTWWLKTVQVNIPVMKLLSGISIGQLISIAIDSLPPDLVPHLSNKACPTDQTPEPSKQVVQMTDSNASTSDDSSLKSSSHTSLHDPTAESTPISIGTPDSEPRIDPDSSVPSLSISKSPDLSVSRVQKLLPEPEVERWVDLSFGQMTFWFVLTFLDDKAGLNHTGLFRLTGALDVTKLERSVKLLGQRHEILRTCFADMDGRVKQGVMRDSRLALECRTILHERDAFAAAEDLQSYKWDFAQGESLRIILLEFGPRDYFLLYGTHSLVLDGISGTVLTRELSRLYTEESSSEEGLTLIQYPTYAESQIKALESGKFEASLRFWREELASCPPPLPVLRIVDVINRPVQRRYDNQRVDAWIDGATKARIWAICRQQKIRPFHFFLTVFRALLSRLAATEELCIGIVDANRSHEGALQSLGPFINLLPLRFSNSAQQNFGAALKQTKSKSDLALTHSDVPFEAILNDLAIARSSTHAPIFQTFFDYRQGMSKKQQFDDCELELLSFQASNVPYDVSMDISDDSINGECHLMLIVREDMYSKKHAELLLGCYVNLVASFTETPTSSFGDAQIYDPRDIERALAFGINDAVPSKWPYESVLDRILDIAKSSPQEVAIKLPFNGDSMTYQEMSDKAMGIACALREQGCIKGSVVATFQEATPDWLASLLGIFSVGASYAPFDGSTPTKRLLDMVEDCKACIVLVDNKVSQETVKALDSGSRRKLINVAHIRSKTTSSGTTPVSLSAEDPAMILYSSGSTGVPKGIVLKHGGLRNWAEFMPDLYRSGQRDTVLTQSSCGFDMSYLQAFFALCHGGTVCICPRTLRVDAKAITNIIADEGVTVTCAVPSEYTNWLRFGDPEALARCTKWRTAMCGGEPGTNVVLELQASLGPQPRSRFFHIYGPTEITFITTESPAVGGPFPNYSVYVLDEQLKPVPPGVQGEIYVGGAGVATGYLENANLTAEKFFSDPFAPPSFVANGWTTMHQTGDNGRWREDGGLLIEGRKAGDTQHKLRGLRIDLQEIEHVILQESQGLLSDAVVSVLRPSAQRPEFLVAHVRFDPTLNLLDAPRKQLLDKLSSGLPLPQYMWPAVIVPINELPFTASGKLDRRAVAALPLPDSLQRDNKPSDDDLITLTETESQLKQLWEEIISRDITKLHRIGPDTDFFRVGGTSLLLLRLQAQIRQKFGLVIPFVELFESSTLSALSLRIENKGKAPEAKTFSWDRETSIPEPILDHLASASAPPPDASSRTVILTGSTGVVGRALLASLIADPAIHTIHCIAIRDLSSRRAQLPTHAKVKLHEGDLTRPLLGLPQSAAESIFSSADRIIHNGADTSHLKTYHSLQAVNLGATKEVVSLCVRFGRLIPLHYVSTASVLQYSGLEEFGEESAAKYPPPVDGLDGYSASKWASEVFLEKLKDSPGGEAWGLWVHRLSSVQGAEGDEMGALEVIPNLLKYSRAAKAVPSTGNLKGWINLVPLRQAVVGLQGALREEPWTEAVRFKHEIGDVNVRMDGIKDYIERETGSEAKVLEMDQWARLVQGLGMDPLLVEFFLSLVKSPNMVWPLLSKRREQGQRPER</sequence>
<dbReference type="Gene3D" id="3.30.559.10">
    <property type="entry name" value="Chloramphenicol acetyltransferase-like domain"/>
    <property type="match status" value="1"/>
</dbReference>
<protein>
    <submittedName>
        <fullName evidence="13">AMP-binding enzyme</fullName>
    </submittedName>
</protein>
<dbReference type="Gene3D" id="3.30.559.30">
    <property type="entry name" value="Nonribosomal peptide synthetase, condensation domain"/>
    <property type="match status" value="1"/>
</dbReference>
<dbReference type="Pfam" id="PF00109">
    <property type="entry name" value="ketoacyl-synt"/>
    <property type="match status" value="1"/>
</dbReference>
<keyword evidence="6" id="KW-0677">Repeat</keyword>
<dbReference type="InterPro" id="IPR001242">
    <property type="entry name" value="Condensation_dom"/>
</dbReference>
<dbReference type="Pfam" id="PF08659">
    <property type="entry name" value="KR"/>
    <property type="match status" value="1"/>
</dbReference>
<dbReference type="GO" id="GO:0008168">
    <property type="term" value="F:methyltransferase activity"/>
    <property type="evidence" value="ECO:0007669"/>
    <property type="project" value="UniProtKB-KW"/>
</dbReference>
<dbReference type="InterPro" id="IPR036291">
    <property type="entry name" value="NAD(P)-bd_dom_sf"/>
</dbReference>
<dbReference type="PROSITE" id="PS00606">
    <property type="entry name" value="KS3_1"/>
    <property type="match status" value="1"/>
</dbReference>
<dbReference type="PROSITE" id="PS50075">
    <property type="entry name" value="CARRIER"/>
    <property type="match status" value="2"/>
</dbReference>
<dbReference type="Pfam" id="PF00698">
    <property type="entry name" value="Acyl_transf_1"/>
    <property type="match status" value="1"/>
</dbReference>
<evidence type="ECO:0000256" key="6">
    <source>
        <dbReference type="ARBA" id="ARBA00022737"/>
    </source>
</evidence>
<evidence type="ECO:0000259" key="11">
    <source>
        <dbReference type="PROSITE" id="PS52004"/>
    </source>
</evidence>
<feature type="region of interest" description="C-terminal hotdog fold" evidence="8">
    <location>
        <begin position="1098"/>
        <end position="1256"/>
    </location>
</feature>
<dbReference type="SUPFAM" id="SSF56801">
    <property type="entry name" value="Acetyl-CoA synthetase-like"/>
    <property type="match status" value="1"/>
</dbReference>
<dbReference type="Gene3D" id="3.40.50.150">
    <property type="entry name" value="Vaccinia Virus protein VP39"/>
    <property type="match status" value="1"/>
</dbReference>
<dbReference type="Pfam" id="PF16197">
    <property type="entry name" value="KAsynt_C_assoc"/>
    <property type="match status" value="1"/>
</dbReference>
<dbReference type="InterPro" id="IPR020841">
    <property type="entry name" value="PKS_Beta-ketoAc_synthase_dom"/>
</dbReference>
<dbReference type="InterPro" id="IPR020807">
    <property type="entry name" value="PKS_DH"/>
</dbReference>
<feature type="domain" description="Ketosynthase family 3 (KS3)" evidence="11">
    <location>
        <begin position="2"/>
        <end position="442"/>
    </location>
</feature>
<feature type="compositionally biased region" description="Low complexity" evidence="9">
    <location>
        <begin position="2607"/>
        <end position="2617"/>
    </location>
</feature>
<evidence type="ECO:0000256" key="8">
    <source>
        <dbReference type="PROSITE-ProRule" id="PRU01363"/>
    </source>
</evidence>
<name>A0A6A6G0E8_9PEZI</name>
<reference evidence="14" key="1">
    <citation type="journal article" date="2020" name="Stud. Mycol.">
        <title>101 Dothideomycetes genomes: A test case for predicting lifestyles and emergence of pathogens.</title>
        <authorList>
            <person name="Haridas S."/>
            <person name="Albert R."/>
            <person name="Binder M."/>
            <person name="Bloem J."/>
            <person name="LaButti K."/>
            <person name="Salamov A."/>
            <person name="Andreopoulos B."/>
            <person name="Baker S."/>
            <person name="Barry K."/>
            <person name="Bills G."/>
            <person name="Bluhm B."/>
            <person name="Cannon C."/>
            <person name="Castanera R."/>
            <person name="Culley D."/>
            <person name="Daum C."/>
            <person name="Ezra D."/>
            <person name="Gonzalez J."/>
            <person name="Henrissat B."/>
            <person name="Kuo A."/>
            <person name="Liang C."/>
            <person name="Lipzen A."/>
            <person name="Lutzoni F."/>
            <person name="Magnuson J."/>
            <person name="Mondo S."/>
            <person name="Nolan M."/>
            <person name="Ohm R."/>
            <person name="Pangilinan J."/>
            <person name="Park H.-J."/>
            <person name="Ramirez L."/>
            <person name="Alfaro M."/>
            <person name="Sun H."/>
            <person name="Tritt A."/>
            <person name="Yoshinaga Y."/>
            <person name="Zwiers L.-H."/>
            <person name="Turgeon B."/>
            <person name="Goodwin S."/>
            <person name="Spatafora J."/>
            <person name="Crous P."/>
            <person name="Grigoriev I."/>
        </authorList>
    </citation>
    <scope>NUCLEOTIDE SEQUENCE [LARGE SCALE GENOMIC DNA]</scope>
    <source>
        <strain evidence="14">CECT 20119</strain>
    </source>
</reference>
<feature type="region of interest" description="N-terminal hotdog fold" evidence="8">
    <location>
        <begin position="939"/>
        <end position="1083"/>
    </location>
</feature>
<organism evidence="13 14">
    <name type="scientific">Elsinoe ampelina</name>
    <dbReference type="NCBI Taxonomy" id="302913"/>
    <lineage>
        <taxon>Eukaryota</taxon>
        <taxon>Fungi</taxon>
        <taxon>Dikarya</taxon>
        <taxon>Ascomycota</taxon>
        <taxon>Pezizomycotina</taxon>
        <taxon>Dothideomycetes</taxon>
        <taxon>Dothideomycetidae</taxon>
        <taxon>Myriangiales</taxon>
        <taxon>Elsinoaceae</taxon>
        <taxon>Elsinoe</taxon>
    </lineage>
</organism>
<dbReference type="InterPro" id="IPR014031">
    <property type="entry name" value="Ketoacyl_synth_C"/>
</dbReference>
<evidence type="ECO:0000256" key="3">
    <source>
        <dbReference type="ARBA" id="ARBA00022598"/>
    </source>
</evidence>
<dbReference type="SUPFAM" id="SSF51735">
    <property type="entry name" value="NAD(P)-binding Rossmann-fold domains"/>
    <property type="match status" value="2"/>
</dbReference>
<dbReference type="Gene3D" id="3.40.47.10">
    <property type="match status" value="1"/>
</dbReference>
<dbReference type="InterPro" id="IPR036736">
    <property type="entry name" value="ACP-like_sf"/>
</dbReference>
<dbReference type="CDD" id="cd05930">
    <property type="entry name" value="A_NRPS"/>
    <property type="match status" value="1"/>
</dbReference>
<dbReference type="Gene3D" id="3.40.50.12780">
    <property type="entry name" value="N-terminal domain of ligase-like"/>
    <property type="match status" value="1"/>
</dbReference>
<evidence type="ECO:0000313" key="13">
    <source>
        <dbReference type="EMBL" id="KAF2218978.1"/>
    </source>
</evidence>
<dbReference type="InterPro" id="IPR013968">
    <property type="entry name" value="PKS_KR"/>
</dbReference>
<feature type="active site" description="Proton acceptor; for dehydratase activity" evidence="8">
    <location>
        <position position="972"/>
    </location>
</feature>
<dbReference type="GO" id="GO:0032259">
    <property type="term" value="P:methylation"/>
    <property type="evidence" value="ECO:0007669"/>
    <property type="project" value="UniProtKB-KW"/>
</dbReference>
<keyword evidence="2" id="KW-0597">Phosphoprotein</keyword>
<dbReference type="Proteomes" id="UP000799538">
    <property type="component" value="Unassembled WGS sequence"/>
</dbReference>
<dbReference type="SMART" id="SM00827">
    <property type="entry name" value="PKS_AT"/>
    <property type="match status" value="1"/>
</dbReference>
<dbReference type="Pfam" id="PF21089">
    <property type="entry name" value="PKS_DH_N"/>
    <property type="match status" value="1"/>
</dbReference>
<dbReference type="OrthoDB" id="329835at2759"/>
<evidence type="ECO:0000256" key="7">
    <source>
        <dbReference type="ARBA" id="ARBA00023268"/>
    </source>
</evidence>
<dbReference type="GO" id="GO:0009403">
    <property type="term" value="P:toxin biosynthetic process"/>
    <property type="evidence" value="ECO:0007669"/>
    <property type="project" value="UniProtKB-ARBA"/>
</dbReference>
<dbReference type="Pfam" id="PF00668">
    <property type="entry name" value="Condensation"/>
    <property type="match status" value="1"/>
</dbReference>
<dbReference type="PANTHER" id="PTHR43775:SF20">
    <property type="entry name" value="HYBRID PKS-NRPS SYNTHETASE APDA"/>
    <property type="match status" value="1"/>
</dbReference>
<dbReference type="InterPro" id="IPR049552">
    <property type="entry name" value="PKS_DH_N"/>
</dbReference>
<dbReference type="SUPFAM" id="SSF53335">
    <property type="entry name" value="S-adenosyl-L-methionine-dependent methyltransferases"/>
    <property type="match status" value="1"/>
</dbReference>
<dbReference type="Gene3D" id="3.30.70.3290">
    <property type="match status" value="1"/>
</dbReference>
<dbReference type="Pfam" id="PF14765">
    <property type="entry name" value="PS-DH"/>
    <property type="match status" value="1"/>
</dbReference>
<dbReference type="CDD" id="cd19532">
    <property type="entry name" value="C_PKS-NRPS"/>
    <property type="match status" value="1"/>
</dbReference>
<proteinExistence type="predicted"/>
<dbReference type="EMBL" id="ML992522">
    <property type="protein sequence ID" value="KAF2218978.1"/>
    <property type="molecule type" value="Genomic_DNA"/>
</dbReference>
<dbReference type="InterPro" id="IPR016036">
    <property type="entry name" value="Malonyl_transacylase_ACP-bd"/>
</dbReference>
<dbReference type="InterPro" id="IPR049900">
    <property type="entry name" value="PKS_mFAS_DH"/>
</dbReference>
<feature type="domain" description="PKS/mFAS DH" evidence="12">
    <location>
        <begin position="939"/>
        <end position="1256"/>
    </location>
</feature>
<feature type="domain" description="Carrier" evidence="10">
    <location>
        <begin position="3625"/>
        <end position="3705"/>
    </location>
</feature>
<dbReference type="InterPro" id="IPR032821">
    <property type="entry name" value="PKS_assoc"/>
</dbReference>
<dbReference type="InterPro" id="IPR016035">
    <property type="entry name" value="Acyl_Trfase/lysoPLipase"/>
</dbReference>
<dbReference type="PROSITE" id="PS00455">
    <property type="entry name" value="AMP_BINDING"/>
    <property type="match status" value="1"/>
</dbReference>
<evidence type="ECO:0000256" key="9">
    <source>
        <dbReference type="SAM" id="MobiDB-lite"/>
    </source>
</evidence>
<feature type="domain" description="Carrier" evidence="10">
    <location>
        <begin position="2455"/>
        <end position="2534"/>
    </location>
</feature>
<dbReference type="Pfam" id="PF08242">
    <property type="entry name" value="Methyltransf_12"/>
    <property type="match status" value="1"/>
</dbReference>
<dbReference type="InterPro" id="IPR014030">
    <property type="entry name" value="Ketoacyl_synth_N"/>
</dbReference>
<accession>A0A6A6G0E8</accession>
<dbReference type="Pfam" id="PF07993">
    <property type="entry name" value="NAD_binding_4"/>
    <property type="match status" value="1"/>
</dbReference>
<dbReference type="InterPro" id="IPR042104">
    <property type="entry name" value="PKS_dehydratase_sf"/>
</dbReference>
<evidence type="ECO:0000256" key="1">
    <source>
        <dbReference type="ARBA" id="ARBA00022450"/>
    </source>
</evidence>
<dbReference type="Gene3D" id="1.10.1200.10">
    <property type="entry name" value="ACP-like"/>
    <property type="match status" value="1"/>
</dbReference>
<dbReference type="SUPFAM" id="SSF47336">
    <property type="entry name" value="ACP-like"/>
    <property type="match status" value="1"/>
</dbReference>
<dbReference type="Pfam" id="PF02801">
    <property type="entry name" value="Ketoacyl-synt_C"/>
    <property type="match status" value="1"/>
</dbReference>
<dbReference type="InterPro" id="IPR050091">
    <property type="entry name" value="PKS_NRPS_Biosynth_Enz"/>
</dbReference>
<dbReference type="InterPro" id="IPR000873">
    <property type="entry name" value="AMP-dep_synth/lig_dom"/>
</dbReference>